<feature type="compositionally biased region" description="Gly residues" evidence="1">
    <location>
        <begin position="97"/>
        <end position="109"/>
    </location>
</feature>
<proteinExistence type="predicted"/>
<evidence type="ECO:0000313" key="2">
    <source>
        <dbReference type="EMBL" id="GAA4636066.1"/>
    </source>
</evidence>
<keyword evidence="3" id="KW-1185">Reference proteome</keyword>
<dbReference type="Proteomes" id="UP001501442">
    <property type="component" value="Unassembled WGS sequence"/>
</dbReference>
<accession>A0ABP8UR22</accession>
<protein>
    <submittedName>
        <fullName evidence="2">Uncharacterized protein</fullName>
    </submittedName>
</protein>
<dbReference type="EMBL" id="BAABHK010000016">
    <property type="protein sequence ID" value="GAA4636066.1"/>
    <property type="molecule type" value="Genomic_DNA"/>
</dbReference>
<evidence type="ECO:0000256" key="1">
    <source>
        <dbReference type="SAM" id="MobiDB-lite"/>
    </source>
</evidence>
<organism evidence="2 3">
    <name type="scientific">Actinoallomurus vinaceus</name>
    <dbReference type="NCBI Taxonomy" id="1080074"/>
    <lineage>
        <taxon>Bacteria</taxon>
        <taxon>Bacillati</taxon>
        <taxon>Actinomycetota</taxon>
        <taxon>Actinomycetes</taxon>
        <taxon>Streptosporangiales</taxon>
        <taxon>Thermomonosporaceae</taxon>
        <taxon>Actinoallomurus</taxon>
    </lineage>
</organism>
<evidence type="ECO:0000313" key="3">
    <source>
        <dbReference type="Proteomes" id="UP001501442"/>
    </source>
</evidence>
<comment type="caution">
    <text evidence="2">The sequence shown here is derived from an EMBL/GenBank/DDBJ whole genome shotgun (WGS) entry which is preliminary data.</text>
</comment>
<reference evidence="3" key="1">
    <citation type="journal article" date="2019" name="Int. J. Syst. Evol. Microbiol.">
        <title>The Global Catalogue of Microorganisms (GCM) 10K type strain sequencing project: providing services to taxonomists for standard genome sequencing and annotation.</title>
        <authorList>
            <consortium name="The Broad Institute Genomics Platform"/>
            <consortium name="The Broad Institute Genome Sequencing Center for Infectious Disease"/>
            <person name="Wu L."/>
            <person name="Ma J."/>
        </authorList>
    </citation>
    <scope>NUCLEOTIDE SEQUENCE [LARGE SCALE GENOMIC DNA]</scope>
    <source>
        <strain evidence="3">JCM 17939</strain>
    </source>
</reference>
<gene>
    <name evidence="2" type="ORF">GCM10023196_084340</name>
</gene>
<sequence>MPAPAADAGAQPFVGETARERLPPGDDPVLPCENLFEHAIRIDHIVDPQKPVPQPVDNPVASRVTLIAAAEGCRCWNHDNSRRRPVARGAAAIAAAGTGGRGYGVPGRGFGDDDGPTV</sequence>
<feature type="region of interest" description="Disordered" evidence="1">
    <location>
        <begin position="1"/>
        <end position="27"/>
    </location>
</feature>
<name>A0ABP8UR22_9ACTN</name>
<feature type="region of interest" description="Disordered" evidence="1">
    <location>
        <begin position="97"/>
        <end position="118"/>
    </location>
</feature>